<feature type="region of interest" description="Disordered" evidence="1">
    <location>
        <begin position="20"/>
        <end position="44"/>
    </location>
</feature>
<gene>
    <name evidence="2" type="ORF">DID88_004158</name>
</gene>
<dbReference type="InterPro" id="IPR027417">
    <property type="entry name" value="P-loop_NTPase"/>
</dbReference>
<dbReference type="Gene3D" id="3.40.50.300">
    <property type="entry name" value="P-loop containing nucleotide triphosphate hydrolases"/>
    <property type="match status" value="1"/>
</dbReference>
<proteinExistence type="predicted"/>
<dbReference type="SUPFAM" id="SSF52540">
    <property type="entry name" value="P-loop containing nucleoside triphosphate hydrolases"/>
    <property type="match status" value="1"/>
</dbReference>
<reference evidence="2 3" key="1">
    <citation type="submission" date="2018-06" db="EMBL/GenBank/DDBJ databases">
        <title>Genome Sequence of the Brown Rot Fungal Pathogen Monilinia fructigena.</title>
        <authorList>
            <person name="Landi L."/>
            <person name="De Miccolis Angelini R.M."/>
            <person name="Pollastro S."/>
            <person name="Abate D."/>
            <person name="Faretra F."/>
            <person name="Romanazzi G."/>
        </authorList>
    </citation>
    <scope>NUCLEOTIDE SEQUENCE [LARGE SCALE GENOMIC DNA]</scope>
    <source>
        <strain evidence="2 3">Mfrg269</strain>
    </source>
</reference>
<evidence type="ECO:0008006" key="4">
    <source>
        <dbReference type="Google" id="ProtNLM"/>
    </source>
</evidence>
<dbReference type="Pfam" id="PF13207">
    <property type="entry name" value="AAA_17"/>
    <property type="match status" value="1"/>
</dbReference>
<protein>
    <recommendedName>
        <fullName evidence="4">Uridylate kinase</fullName>
    </recommendedName>
</protein>
<dbReference type="Proteomes" id="UP000249056">
    <property type="component" value="Unassembled WGS sequence"/>
</dbReference>
<dbReference type="OrthoDB" id="442176at2759"/>
<evidence type="ECO:0000313" key="3">
    <source>
        <dbReference type="Proteomes" id="UP000249056"/>
    </source>
</evidence>
<keyword evidence="3" id="KW-1185">Reference proteome</keyword>
<organism evidence="2 3">
    <name type="scientific">Monilinia fructigena</name>
    <dbReference type="NCBI Taxonomy" id="38457"/>
    <lineage>
        <taxon>Eukaryota</taxon>
        <taxon>Fungi</taxon>
        <taxon>Dikarya</taxon>
        <taxon>Ascomycota</taxon>
        <taxon>Pezizomycotina</taxon>
        <taxon>Leotiomycetes</taxon>
        <taxon>Helotiales</taxon>
        <taxon>Sclerotiniaceae</taxon>
        <taxon>Monilinia</taxon>
    </lineage>
</organism>
<evidence type="ECO:0000256" key="1">
    <source>
        <dbReference type="SAM" id="MobiDB-lite"/>
    </source>
</evidence>
<feature type="compositionally biased region" description="Basic residues" evidence="1">
    <location>
        <begin position="154"/>
        <end position="163"/>
    </location>
</feature>
<dbReference type="AlphaFoldDB" id="A0A395IUH7"/>
<accession>A0A395IUH7</accession>
<comment type="caution">
    <text evidence="2">The sequence shown here is derived from an EMBL/GenBank/DDBJ whole genome shotgun (WGS) entry which is preliminary data.</text>
</comment>
<dbReference type="EMBL" id="QKRW01000021">
    <property type="protein sequence ID" value="RAL63073.1"/>
    <property type="molecule type" value="Genomic_DNA"/>
</dbReference>
<feature type="region of interest" description="Disordered" evidence="1">
    <location>
        <begin position="129"/>
        <end position="173"/>
    </location>
</feature>
<name>A0A395IUH7_9HELO</name>
<evidence type="ECO:0000313" key="2">
    <source>
        <dbReference type="EMBL" id="RAL63073.1"/>
    </source>
</evidence>
<sequence length="200" mass="21693">MAQPLPLFSRRLFQNTSRLQHLSRARGHGSPFANSSRGYANTGGPRNSPLKVWPFVAITLAGSGAYALMVRSRAGTDMTPPPPQLPSPPQTHPNLLPEKVTILFVLGGPGAGKGTQCANLVRDYNFTHLSAGEPPPSRTRAPRLRIRRPDQRLHQKRAHRAHGSHGAAPRERHAGRGVEVAFGHGQVPHRWVPQEVGPGA</sequence>